<gene>
    <name evidence="1" type="ORF">MRATA1EN3_LOCUS11384</name>
</gene>
<dbReference type="EMBL" id="OX596104">
    <property type="protein sequence ID" value="CAI9700171.1"/>
    <property type="molecule type" value="Genomic_DNA"/>
</dbReference>
<dbReference type="Proteomes" id="UP001162501">
    <property type="component" value="Chromosome 20"/>
</dbReference>
<protein>
    <submittedName>
        <fullName evidence="1">Uncharacterized protein</fullName>
    </submittedName>
</protein>
<sequence>MPCEAVTLAEQQEPSTSQPHKTRNNVFVPEGFQLPEQAPCSEASSELETREPGLRPGFINIRTWRKGGPRNTGEKLGREVRDSWEGRNRGVLTPWTTLAPVPGLFGAPESLRASGGRRAPSPRLQAPGPQAPTPASPARAGCPLKVTADKTPASAGRVDPGRALARALVGQWFPGTSARGREASREEERDRRRGEEAQSPGPGRPCLTCAGSASEMLPLPLPLVRARPGPAPLRLRLLCRRCPALASPRRPAAARPPARLPPSHRRRLCRRCTALCPPPSLSPSPPAPSSPARSPSALPKLRTESVLRDPELAVQPAPSPARALGGPGSGCPAFPRARSSGTSISTSSLPPPPISRTLGGTLFPGHVTLDLGQEVGHTEPQQPQRLSGVSHPCLPVLLEKSVTEEPAKPRGVPGMHARLLGEPTVGSLPLPPLPHLISYNTAMCPASWAALRMHHGPGRSYWRHNPTSAPSNIPSCLGHQPGEPPRAAPSGLQSCPNIVRLSVSSCQSTFAIIASSALQEAQEAGRFREWPDLVMPQISG</sequence>
<reference evidence="1" key="1">
    <citation type="submission" date="2023-05" db="EMBL/GenBank/DDBJ databases">
        <authorList>
            <consortium name="ELIXIR-Norway"/>
        </authorList>
    </citation>
    <scope>NUCLEOTIDE SEQUENCE</scope>
</reference>
<evidence type="ECO:0000313" key="2">
    <source>
        <dbReference type="Proteomes" id="UP001162501"/>
    </source>
</evidence>
<proteinExistence type="predicted"/>
<evidence type="ECO:0000313" key="1">
    <source>
        <dbReference type="EMBL" id="CAI9700171.1"/>
    </source>
</evidence>
<accession>A0ACB0EJ11</accession>
<organism evidence="1 2">
    <name type="scientific">Rangifer tarandus platyrhynchus</name>
    <name type="common">Svalbard reindeer</name>
    <dbReference type="NCBI Taxonomy" id="3082113"/>
    <lineage>
        <taxon>Eukaryota</taxon>
        <taxon>Metazoa</taxon>
        <taxon>Chordata</taxon>
        <taxon>Craniata</taxon>
        <taxon>Vertebrata</taxon>
        <taxon>Euteleostomi</taxon>
        <taxon>Mammalia</taxon>
        <taxon>Eutheria</taxon>
        <taxon>Laurasiatheria</taxon>
        <taxon>Artiodactyla</taxon>
        <taxon>Ruminantia</taxon>
        <taxon>Pecora</taxon>
        <taxon>Cervidae</taxon>
        <taxon>Odocoileinae</taxon>
        <taxon>Rangifer</taxon>
    </lineage>
</organism>
<name>A0ACB0EJ11_RANTA</name>